<proteinExistence type="predicted"/>
<accession>A0A8K0G2V1</accession>
<keyword evidence="3" id="KW-1185">Reference proteome</keyword>
<feature type="region of interest" description="Disordered" evidence="1">
    <location>
        <begin position="197"/>
        <end position="219"/>
    </location>
</feature>
<evidence type="ECO:0000313" key="2">
    <source>
        <dbReference type="EMBL" id="KAF2883996.1"/>
    </source>
</evidence>
<protein>
    <recommendedName>
        <fullName evidence="4">DDE-1 domain-containing protein</fullName>
    </recommendedName>
</protein>
<name>A0A8K0G2V1_IGNLU</name>
<sequence>MPDTYKRITTREWDSTNTPKAIEAMLQNKLPITHAAKKIVEKKSSLAYLVKKAGEDGIDKAFPCPLALVHKGGWMTSANFLQVLTFFQKNTRCSKDYSVSLIVDNHESHHSVEALDFAKENGIAVLAWDRAAFTQNIKSGVRATEISPFDTDASENIDFISSFVSDRDTHSVASTSADESTFLGVATVNTTNYSAQTTQVSPQESNFPVSETSTAAFPA</sequence>
<dbReference type="AlphaFoldDB" id="A0A8K0G2V1"/>
<evidence type="ECO:0000256" key="1">
    <source>
        <dbReference type="SAM" id="MobiDB-lite"/>
    </source>
</evidence>
<gene>
    <name evidence="2" type="ORF">ILUMI_22170</name>
</gene>
<evidence type="ECO:0008006" key="4">
    <source>
        <dbReference type="Google" id="ProtNLM"/>
    </source>
</evidence>
<organism evidence="2 3">
    <name type="scientific">Ignelater luminosus</name>
    <name type="common">Cucubano</name>
    <name type="synonym">Pyrophorus luminosus</name>
    <dbReference type="NCBI Taxonomy" id="2038154"/>
    <lineage>
        <taxon>Eukaryota</taxon>
        <taxon>Metazoa</taxon>
        <taxon>Ecdysozoa</taxon>
        <taxon>Arthropoda</taxon>
        <taxon>Hexapoda</taxon>
        <taxon>Insecta</taxon>
        <taxon>Pterygota</taxon>
        <taxon>Neoptera</taxon>
        <taxon>Endopterygota</taxon>
        <taxon>Coleoptera</taxon>
        <taxon>Polyphaga</taxon>
        <taxon>Elateriformia</taxon>
        <taxon>Elateroidea</taxon>
        <taxon>Elateridae</taxon>
        <taxon>Agrypninae</taxon>
        <taxon>Pyrophorini</taxon>
        <taxon>Ignelater</taxon>
    </lineage>
</organism>
<comment type="caution">
    <text evidence="2">The sequence shown here is derived from an EMBL/GenBank/DDBJ whole genome shotgun (WGS) entry which is preliminary data.</text>
</comment>
<dbReference type="Proteomes" id="UP000801492">
    <property type="component" value="Unassembled WGS sequence"/>
</dbReference>
<reference evidence="2" key="1">
    <citation type="submission" date="2019-08" db="EMBL/GenBank/DDBJ databases">
        <title>The genome of the North American firefly Photinus pyralis.</title>
        <authorList>
            <consortium name="Photinus pyralis genome working group"/>
            <person name="Fallon T.R."/>
            <person name="Sander Lower S.E."/>
            <person name="Weng J.-K."/>
        </authorList>
    </citation>
    <scope>NUCLEOTIDE SEQUENCE</scope>
    <source>
        <strain evidence="2">TRF0915ILg1</strain>
        <tissue evidence="2">Whole body</tissue>
    </source>
</reference>
<dbReference type="OrthoDB" id="6782267at2759"/>
<evidence type="ECO:0000313" key="3">
    <source>
        <dbReference type="Proteomes" id="UP000801492"/>
    </source>
</evidence>
<dbReference type="EMBL" id="VTPC01090245">
    <property type="protein sequence ID" value="KAF2883996.1"/>
    <property type="molecule type" value="Genomic_DNA"/>
</dbReference>